<feature type="non-terminal residue" evidence="2">
    <location>
        <position position="1"/>
    </location>
</feature>
<feature type="non-terminal residue" evidence="2">
    <location>
        <position position="159"/>
    </location>
</feature>
<reference evidence="2" key="1">
    <citation type="submission" date="2020-02" db="EMBL/GenBank/DDBJ databases">
        <authorList>
            <person name="Meier V. D."/>
        </authorList>
    </citation>
    <scope>NUCLEOTIDE SEQUENCE</scope>
    <source>
        <strain evidence="2">AVDCRST_MAG20</strain>
    </source>
</reference>
<feature type="compositionally biased region" description="Basic and acidic residues" evidence="1">
    <location>
        <begin position="89"/>
        <end position="98"/>
    </location>
</feature>
<feature type="compositionally biased region" description="Basic residues" evidence="1">
    <location>
        <begin position="138"/>
        <end position="152"/>
    </location>
</feature>
<dbReference type="AlphaFoldDB" id="A0A6J4HXQ6"/>
<feature type="compositionally biased region" description="Basic and acidic residues" evidence="1">
    <location>
        <begin position="1"/>
        <end position="31"/>
    </location>
</feature>
<proteinExistence type="predicted"/>
<name>A0A6J4HXQ6_9ACTN</name>
<gene>
    <name evidence="2" type="ORF">AVDCRST_MAG20-1426</name>
</gene>
<dbReference type="EMBL" id="CADCSY010000062">
    <property type="protein sequence ID" value="CAA9234619.1"/>
    <property type="molecule type" value="Genomic_DNA"/>
</dbReference>
<accession>A0A6J4HXQ6</accession>
<evidence type="ECO:0000313" key="2">
    <source>
        <dbReference type="EMBL" id="CAA9234619.1"/>
    </source>
</evidence>
<protein>
    <submittedName>
        <fullName evidence="2">Uncharacterized protein</fullName>
    </submittedName>
</protein>
<feature type="compositionally biased region" description="Basic and acidic residues" evidence="1">
    <location>
        <begin position="105"/>
        <end position="116"/>
    </location>
</feature>
<organism evidence="2">
    <name type="scientific">uncultured Acidimicrobiales bacterium</name>
    <dbReference type="NCBI Taxonomy" id="310071"/>
    <lineage>
        <taxon>Bacteria</taxon>
        <taxon>Bacillati</taxon>
        <taxon>Actinomycetota</taxon>
        <taxon>Acidimicrobiia</taxon>
        <taxon>Acidimicrobiales</taxon>
        <taxon>environmental samples</taxon>
    </lineage>
</organism>
<evidence type="ECO:0000256" key="1">
    <source>
        <dbReference type="SAM" id="MobiDB-lite"/>
    </source>
</evidence>
<sequence>GEQRRERVRDAQDDRGDRGGGGRLVRGDPAAHQRLRRPHHRPPVDPRRPRAGQGAVAVRHDHRPRLPHAVDAHPPRRVGPLLGRRAPRRDRDGDELRLRQGPLREPGEGRVEDPRQQHGQVGRAQGLERPGDEDLHDRGRRRVQARSGRRLGHPPVLQL</sequence>
<feature type="region of interest" description="Disordered" evidence="1">
    <location>
        <begin position="1"/>
        <end position="159"/>
    </location>
</feature>